<gene>
    <name evidence="1" type="ORF">J1784_04030</name>
</gene>
<keyword evidence="2" id="KW-1185">Reference proteome</keyword>
<organism evidence="1 2">
    <name type="scientific">Rahnella ecdela</name>
    <dbReference type="NCBI Taxonomy" id="2816250"/>
    <lineage>
        <taxon>Bacteria</taxon>
        <taxon>Pseudomonadati</taxon>
        <taxon>Pseudomonadota</taxon>
        <taxon>Gammaproteobacteria</taxon>
        <taxon>Enterobacterales</taxon>
        <taxon>Yersiniaceae</taxon>
        <taxon>Rahnella</taxon>
    </lineage>
</organism>
<sequence length="52" mass="5963">MGVSLEGILSFRYRQEGKKLEVSHKKERFVGVGAVFDIFQLGKRAFLSIARY</sequence>
<comment type="caution">
    <text evidence="1">The sequence shown here is derived from an EMBL/GenBank/DDBJ whole genome shotgun (WGS) entry which is preliminary data.</text>
</comment>
<evidence type="ECO:0000313" key="1">
    <source>
        <dbReference type="EMBL" id="MBU9844185.1"/>
    </source>
</evidence>
<protein>
    <submittedName>
        <fullName evidence="1">Uncharacterized protein</fullName>
    </submittedName>
</protein>
<name>A0ABS6LBS1_9GAMM</name>
<dbReference type="EMBL" id="JAFMOY010000109">
    <property type="protein sequence ID" value="MBU9844185.1"/>
    <property type="molecule type" value="Genomic_DNA"/>
</dbReference>
<evidence type="ECO:0000313" key="2">
    <source>
        <dbReference type="Proteomes" id="UP000739284"/>
    </source>
</evidence>
<dbReference type="Proteomes" id="UP000739284">
    <property type="component" value="Unassembled WGS sequence"/>
</dbReference>
<accession>A0ABS6LBS1</accession>
<dbReference type="RefSeq" id="WP_217148129.1">
    <property type="nucleotide sequence ID" value="NZ_JAFMOY010000109.1"/>
</dbReference>
<reference evidence="1 2" key="1">
    <citation type="submission" date="2021-03" db="EMBL/GenBank/DDBJ databases">
        <title>Five novel Rahnella species.</title>
        <authorList>
            <person name="Brady C."/>
            <person name="Asselin J."/>
            <person name="Beer S."/>
            <person name="Bruberg M.B."/>
            <person name="Crampton B."/>
            <person name="Venter S."/>
            <person name="Arnold D."/>
            <person name="Denman S."/>
        </authorList>
    </citation>
    <scope>NUCLEOTIDE SEQUENCE [LARGE SCALE GENOMIC DNA]</scope>
    <source>
        <strain evidence="1 2">FRB 231</strain>
    </source>
</reference>
<proteinExistence type="predicted"/>